<keyword evidence="10 11" id="KW-0066">ATP synthesis</keyword>
<evidence type="ECO:0000256" key="2">
    <source>
        <dbReference type="ARBA" id="ARBA00007333"/>
    </source>
</evidence>
<evidence type="ECO:0000256" key="10">
    <source>
        <dbReference type="ARBA" id="ARBA00023310"/>
    </source>
</evidence>
<keyword evidence="13" id="KW-1185">Reference proteome</keyword>
<organism evidence="12 13">
    <name type="scientific">Physocladia obscura</name>
    <dbReference type="NCBI Taxonomy" id="109957"/>
    <lineage>
        <taxon>Eukaryota</taxon>
        <taxon>Fungi</taxon>
        <taxon>Fungi incertae sedis</taxon>
        <taxon>Chytridiomycota</taxon>
        <taxon>Chytridiomycota incertae sedis</taxon>
        <taxon>Chytridiomycetes</taxon>
        <taxon>Chytridiales</taxon>
        <taxon>Chytriomycetaceae</taxon>
        <taxon>Physocladia</taxon>
    </lineage>
</organism>
<evidence type="ECO:0000256" key="8">
    <source>
        <dbReference type="ARBA" id="ARBA00023128"/>
    </source>
</evidence>
<keyword evidence="3 11" id="KW-0813">Transport</keyword>
<evidence type="ECO:0000313" key="12">
    <source>
        <dbReference type="EMBL" id="KAJ3124797.1"/>
    </source>
</evidence>
<dbReference type="GO" id="GO:0015078">
    <property type="term" value="F:proton transmembrane transporter activity"/>
    <property type="evidence" value="ECO:0007669"/>
    <property type="project" value="InterPro"/>
</dbReference>
<keyword evidence="6 11" id="KW-0999">Mitochondrion inner membrane</keyword>
<dbReference type="GO" id="GO:0015986">
    <property type="term" value="P:proton motive force-driven ATP synthesis"/>
    <property type="evidence" value="ECO:0007669"/>
    <property type="project" value="InterPro"/>
</dbReference>
<evidence type="ECO:0000256" key="3">
    <source>
        <dbReference type="ARBA" id="ARBA00022448"/>
    </source>
</evidence>
<evidence type="ECO:0000256" key="4">
    <source>
        <dbReference type="ARBA" id="ARBA00022547"/>
    </source>
</evidence>
<protein>
    <recommendedName>
        <fullName evidence="11">ATP synthase F(0) complex subunit e, mitochondrial</fullName>
    </recommendedName>
</protein>
<sequence length="75" mass="8307">MSVVNVASLNVARWGALLFGGVYGYTRQKSLSLYVREQNEESEFRAYADLVEEAKVAFEGAYNREQAAKAAVLNS</sequence>
<evidence type="ECO:0000256" key="9">
    <source>
        <dbReference type="ARBA" id="ARBA00023136"/>
    </source>
</evidence>
<evidence type="ECO:0000256" key="5">
    <source>
        <dbReference type="ARBA" id="ARBA00022781"/>
    </source>
</evidence>
<comment type="caution">
    <text evidence="12">The sequence shown here is derived from an EMBL/GenBank/DDBJ whole genome shotgun (WGS) entry which is preliminary data.</text>
</comment>
<gene>
    <name evidence="12" type="ORF">HK100_011099</name>
</gene>
<evidence type="ECO:0000256" key="11">
    <source>
        <dbReference type="RuleBase" id="RU367005"/>
    </source>
</evidence>
<comment type="subunit">
    <text evidence="11">F-type ATPases have 2 components, CF(1) - the catalytic core - and CF(0) - the membrane proton channel. CF(1) and CF(0) have multiple subunits.</text>
</comment>
<keyword evidence="8 11" id="KW-0496">Mitochondrion</keyword>
<dbReference type="AlphaFoldDB" id="A0AAD5XIJ1"/>
<dbReference type="GO" id="GO:0005743">
    <property type="term" value="C:mitochondrial inner membrane"/>
    <property type="evidence" value="ECO:0007669"/>
    <property type="project" value="UniProtKB-SubCell"/>
</dbReference>
<keyword evidence="7 11" id="KW-0406">Ion transport</keyword>
<accession>A0AAD5XIJ1</accession>
<dbReference type="Pfam" id="PF05680">
    <property type="entry name" value="ATP-synt_E"/>
    <property type="match status" value="1"/>
</dbReference>
<comment type="similarity">
    <text evidence="2 11">Belongs to the ATPase e subunit family.</text>
</comment>
<dbReference type="EMBL" id="JADGJH010000649">
    <property type="protein sequence ID" value="KAJ3124797.1"/>
    <property type="molecule type" value="Genomic_DNA"/>
</dbReference>
<reference evidence="12" key="1">
    <citation type="submission" date="2020-05" db="EMBL/GenBank/DDBJ databases">
        <title>Phylogenomic resolution of chytrid fungi.</title>
        <authorList>
            <person name="Stajich J.E."/>
            <person name="Amses K."/>
            <person name="Simmons R."/>
            <person name="Seto K."/>
            <person name="Myers J."/>
            <person name="Bonds A."/>
            <person name="Quandt C.A."/>
            <person name="Barry K."/>
            <person name="Liu P."/>
            <person name="Grigoriev I."/>
            <person name="Longcore J.E."/>
            <person name="James T.Y."/>
        </authorList>
    </citation>
    <scope>NUCLEOTIDE SEQUENCE</scope>
    <source>
        <strain evidence="12">JEL0513</strain>
    </source>
</reference>
<evidence type="ECO:0000313" key="13">
    <source>
        <dbReference type="Proteomes" id="UP001211907"/>
    </source>
</evidence>
<evidence type="ECO:0000256" key="1">
    <source>
        <dbReference type="ARBA" id="ARBA00004273"/>
    </source>
</evidence>
<comment type="function">
    <text evidence="11">Subunit e, of the mitochondrial membrane ATP synthase complex (F(1)F(0) ATP synthase or Complex V) that produces ATP from ADP in the presence of a proton gradient across the membrane which is generated by electron transport complexes of the respiratory chain. ATP synthase complex consist of a soluble F(1) head domain - the catalytic core - and a membrane F(1) domain - the membrane proton channel. These two domains are linked by a central stalk rotating inside the F(1) region and a stationary peripheral stalk. During catalysis, ATP synthesis in the catalytic domain of F(1) is coupled via a rotary mechanism of the central stalk subunits to proton translocation. In vivo, can only synthesize ATP although its ATP hydrolase activity can be activated artificially in vitro. Part of the complex F(0) domain.</text>
</comment>
<keyword evidence="9" id="KW-0472">Membrane</keyword>
<evidence type="ECO:0000256" key="7">
    <source>
        <dbReference type="ARBA" id="ARBA00023065"/>
    </source>
</evidence>
<keyword evidence="5 11" id="KW-0375">Hydrogen ion transport</keyword>
<keyword evidence="4 11" id="KW-0138">CF(0)</keyword>
<dbReference type="GO" id="GO:0045259">
    <property type="term" value="C:proton-transporting ATP synthase complex"/>
    <property type="evidence" value="ECO:0007669"/>
    <property type="project" value="UniProtKB-UniRule"/>
</dbReference>
<proteinExistence type="inferred from homology"/>
<dbReference type="Proteomes" id="UP001211907">
    <property type="component" value="Unassembled WGS sequence"/>
</dbReference>
<evidence type="ECO:0000256" key="6">
    <source>
        <dbReference type="ARBA" id="ARBA00022792"/>
    </source>
</evidence>
<name>A0AAD5XIJ1_9FUNG</name>
<comment type="subcellular location">
    <subcellularLocation>
        <location evidence="1 11">Mitochondrion inner membrane</location>
    </subcellularLocation>
</comment>
<dbReference type="InterPro" id="IPR008386">
    <property type="entry name" value="ATP_synth_F0_esu_mt"/>
</dbReference>